<sequence>MAPLNHCNVGEVEDAVLSTVSGHPSMCNYTVMAFILAESLLVIAAYIFVFREKRGLRGLTENVSIRSHRTPAVGRTPVQETAVPARFCAHAFAMGRSPPSVLEADTHGPIALITYLRLSLAYIPGRSVNPLH</sequence>
<name>M2RLA0_CERS8</name>
<evidence type="ECO:0000313" key="3">
    <source>
        <dbReference type="Proteomes" id="UP000016930"/>
    </source>
</evidence>
<reference evidence="2 3" key="1">
    <citation type="journal article" date="2012" name="Proc. Natl. Acad. Sci. U.S.A.">
        <title>Comparative genomics of Ceriporiopsis subvermispora and Phanerochaete chrysosporium provide insight into selective ligninolysis.</title>
        <authorList>
            <person name="Fernandez-Fueyo E."/>
            <person name="Ruiz-Duenas F.J."/>
            <person name="Ferreira P."/>
            <person name="Floudas D."/>
            <person name="Hibbett D.S."/>
            <person name="Canessa P."/>
            <person name="Larrondo L.F."/>
            <person name="James T.Y."/>
            <person name="Seelenfreund D."/>
            <person name="Lobos S."/>
            <person name="Polanco R."/>
            <person name="Tello M."/>
            <person name="Honda Y."/>
            <person name="Watanabe T."/>
            <person name="Watanabe T."/>
            <person name="Ryu J.S."/>
            <person name="Kubicek C.P."/>
            <person name="Schmoll M."/>
            <person name="Gaskell J."/>
            <person name="Hammel K.E."/>
            <person name="St John F.J."/>
            <person name="Vanden Wymelenberg A."/>
            <person name="Sabat G."/>
            <person name="Splinter BonDurant S."/>
            <person name="Syed K."/>
            <person name="Yadav J.S."/>
            <person name="Doddapaneni H."/>
            <person name="Subramanian V."/>
            <person name="Lavin J.L."/>
            <person name="Oguiza J.A."/>
            <person name="Perez G."/>
            <person name="Pisabarro A.G."/>
            <person name="Ramirez L."/>
            <person name="Santoyo F."/>
            <person name="Master E."/>
            <person name="Coutinho P.M."/>
            <person name="Henrissat B."/>
            <person name="Lombard V."/>
            <person name="Magnuson J.K."/>
            <person name="Kuees U."/>
            <person name="Hori C."/>
            <person name="Igarashi K."/>
            <person name="Samejima M."/>
            <person name="Held B.W."/>
            <person name="Barry K.W."/>
            <person name="LaButti K.M."/>
            <person name="Lapidus A."/>
            <person name="Lindquist E.A."/>
            <person name="Lucas S.M."/>
            <person name="Riley R."/>
            <person name="Salamov A.A."/>
            <person name="Hoffmeister D."/>
            <person name="Schwenk D."/>
            <person name="Hadar Y."/>
            <person name="Yarden O."/>
            <person name="de Vries R.P."/>
            <person name="Wiebenga A."/>
            <person name="Stenlid J."/>
            <person name="Eastwood D."/>
            <person name="Grigoriev I.V."/>
            <person name="Berka R.M."/>
            <person name="Blanchette R.A."/>
            <person name="Kersten P."/>
            <person name="Martinez A.T."/>
            <person name="Vicuna R."/>
            <person name="Cullen D."/>
        </authorList>
    </citation>
    <scope>NUCLEOTIDE SEQUENCE [LARGE SCALE GENOMIC DNA]</scope>
    <source>
        <strain evidence="2 3">B</strain>
    </source>
</reference>
<evidence type="ECO:0000256" key="1">
    <source>
        <dbReference type="SAM" id="Phobius"/>
    </source>
</evidence>
<keyword evidence="3" id="KW-1185">Reference proteome</keyword>
<keyword evidence="1" id="KW-0472">Membrane</keyword>
<keyword evidence="1" id="KW-1133">Transmembrane helix</keyword>
<keyword evidence="1" id="KW-0812">Transmembrane</keyword>
<accession>M2RLA0</accession>
<dbReference type="AlphaFoldDB" id="M2RLA0"/>
<organism evidence="2 3">
    <name type="scientific">Ceriporiopsis subvermispora (strain B)</name>
    <name type="common">White-rot fungus</name>
    <name type="synonym">Gelatoporia subvermispora</name>
    <dbReference type="NCBI Taxonomy" id="914234"/>
    <lineage>
        <taxon>Eukaryota</taxon>
        <taxon>Fungi</taxon>
        <taxon>Dikarya</taxon>
        <taxon>Basidiomycota</taxon>
        <taxon>Agaricomycotina</taxon>
        <taxon>Agaricomycetes</taxon>
        <taxon>Polyporales</taxon>
        <taxon>Gelatoporiaceae</taxon>
        <taxon>Gelatoporia</taxon>
    </lineage>
</organism>
<evidence type="ECO:0000313" key="2">
    <source>
        <dbReference type="EMBL" id="EMD39606.1"/>
    </source>
</evidence>
<dbReference type="EMBL" id="KB445793">
    <property type="protein sequence ID" value="EMD39606.1"/>
    <property type="molecule type" value="Genomic_DNA"/>
</dbReference>
<dbReference type="Proteomes" id="UP000016930">
    <property type="component" value="Unassembled WGS sequence"/>
</dbReference>
<proteinExistence type="predicted"/>
<protein>
    <submittedName>
        <fullName evidence="2">Uncharacterized protein</fullName>
    </submittedName>
</protein>
<feature type="transmembrane region" description="Helical" evidence="1">
    <location>
        <begin position="29"/>
        <end position="49"/>
    </location>
</feature>
<gene>
    <name evidence="2" type="ORF">CERSUDRAFT_111918</name>
</gene>
<dbReference type="HOGENOM" id="CLU_1916822_0_0_1"/>